<name>A0A2V2YPN8_9BACL</name>
<evidence type="ECO:0000313" key="2">
    <source>
        <dbReference type="EMBL" id="PWV98386.1"/>
    </source>
</evidence>
<dbReference type="Gene3D" id="3.40.190.10">
    <property type="entry name" value="Periplasmic binding protein-like II"/>
    <property type="match status" value="1"/>
</dbReference>
<dbReference type="PANTHER" id="PTHR43649:SF32">
    <property type="entry name" value="SUGAR BINDING SECRETED PROTEIN"/>
    <property type="match status" value="1"/>
</dbReference>
<feature type="signal peptide" evidence="1">
    <location>
        <begin position="1"/>
        <end position="22"/>
    </location>
</feature>
<dbReference type="PROSITE" id="PS51257">
    <property type="entry name" value="PROKAR_LIPOPROTEIN"/>
    <property type="match status" value="1"/>
</dbReference>
<protein>
    <submittedName>
        <fullName evidence="2">Lactose/L-arabinose transport system substrate-binding protein</fullName>
    </submittedName>
</protein>
<comment type="caution">
    <text evidence="2">The sequence shown here is derived from an EMBL/GenBank/DDBJ whole genome shotgun (WGS) entry which is preliminary data.</text>
</comment>
<dbReference type="SUPFAM" id="SSF53850">
    <property type="entry name" value="Periplasmic binding protein-like II"/>
    <property type="match status" value="1"/>
</dbReference>
<evidence type="ECO:0000313" key="3">
    <source>
        <dbReference type="Proteomes" id="UP000246635"/>
    </source>
</evidence>
<dbReference type="Proteomes" id="UP000246635">
    <property type="component" value="Unassembled WGS sequence"/>
</dbReference>
<keyword evidence="3" id="KW-1185">Reference proteome</keyword>
<sequence length="435" mass="47098">MKKVLVLLLASFVLLTACSSKSDNDTSTSEGTNDTASQGTTELTAWAWDANFNVAALNMAKDVYATQNANVKIDVQENAQADIVQKLNTGLNSGTTKGLPNIVLIEDYRAQSFLQAYPDAFYDLSSVINASDFADYKIGPTSLDGKQYGVPFDSGVAGLYVRKDLLEQAGYKVEDLQDVDWDKIIEIGKAVKAKTGKALLTQDPNDLGLIRMMIQSAGSWYTKEDGTTPDLKDNAILKQALETYKKLMESDIVKVTSDWSQFVGAFNSGDVASVPTGNWITASVKAEASQSGQWAVVPFPTLPNTPSSVHASNLGGSSWYVLNIDGKEAAAEFLKQTFGSNVDLYQNLNKQIGAIGTLKAAASGEAYSAADEFFGGQTITADFAKWTEQIPRVNYGMHTYEIEDLLAVEVQNYLNGKDLDKVLSDAQSQAETQIQ</sequence>
<dbReference type="AlphaFoldDB" id="A0A2V2YPN8"/>
<feature type="chain" id="PRO_5015879299" evidence="1">
    <location>
        <begin position="23"/>
        <end position="435"/>
    </location>
</feature>
<evidence type="ECO:0000256" key="1">
    <source>
        <dbReference type="SAM" id="SignalP"/>
    </source>
</evidence>
<dbReference type="InterPro" id="IPR006059">
    <property type="entry name" value="SBP"/>
</dbReference>
<reference evidence="2 3" key="1">
    <citation type="submission" date="2018-05" db="EMBL/GenBank/DDBJ databases">
        <title>Genomic Encyclopedia of Type Strains, Phase III (KMG-III): the genomes of soil and plant-associated and newly described type strains.</title>
        <authorList>
            <person name="Whitman W."/>
        </authorList>
    </citation>
    <scope>NUCLEOTIDE SEQUENCE [LARGE SCALE GENOMIC DNA]</scope>
    <source>
        <strain evidence="2 3">CECT 5696</strain>
    </source>
</reference>
<dbReference type="PANTHER" id="PTHR43649">
    <property type="entry name" value="ARABINOSE-BINDING PROTEIN-RELATED"/>
    <property type="match status" value="1"/>
</dbReference>
<proteinExistence type="predicted"/>
<dbReference type="InterPro" id="IPR050490">
    <property type="entry name" value="Bact_solute-bd_prot1"/>
</dbReference>
<accession>A0A2V2YPN8</accession>
<organism evidence="2 3">
    <name type="scientific">Paenibacillus cellulosilyticus</name>
    <dbReference type="NCBI Taxonomy" id="375489"/>
    <lineage>
        <taxon>Bacteria</taxon>
        <taxon>Bacillati</taxon>
        <taxon>Bacillota</taxon>
        <taxon>Bacilli</taxon>
        <taxon>Bacillales</taxon>
        <taxon>Paenibacillaceae</taxon>
        <taxon>Paenibacillus</taxon>
    </lineage>
</organism>
<dbReference type="Pfam" id="PF13416">
    <property type="entry name" value="SBP_bac_8"/>
    <property type="match status" value="1"/>
</dbReference>
<dbReference type="EMBL" id="QGTQ01000018">
    <property type="protein sequence ID" value="PWV98386.1"/>
    <property type="molecule type" value="Genomic_DNA"/>
</dbReference>
<dbReference type="OrthoDB" id="9768630at2"/>
<keyword evidence="1" id="KW-0732">Signal</keyword>
<dbReference type="RefSeq" id="WP_110045603.1">
    <property type="nucleotide sequence ID" value="NZ_CP054609.1"/>
</dbReference>
<gene>
    <name evidence="2" type="ORF">DFQ01_11820</name>
</gene>